<reference evidence="3 4" key="1">
    <citation type="journal article" date="2019" name="Mol. Biol. Evol.">
        <title>Blast fungal genomes show frequent chromosomal changes, gene gains and losses, and effector gene turnover.</title>
        <authorList>
            <person name="Gomez Luciano L.B."/>
            <person name="Jason Tsai I."/>
            <person name="Chuma I."/>
            <person name="Tosa Y."/>
            <person name="Chen Y.H."/>
            <person name="Li J.Y."/>
            <person name="Li M.Y."/>
            <person name="Jade Lu M.Y."/>
            <person name="Nakayashiki H."/>
            <person name="Li W.H."/>
        </authorList>
    </citation>
    <scope>NUCLEOTIDE SEQUENCE [LARGE SCALE GENOMIC DNA]</scope>
    <source>
        <strain evidence="3">MZ5-1-6</strain>
    </source>
</reference>
<feature type="compositionally biased region" description="Polar residues" evidence="1">
    <location>
        <begin position="792"/>
        <end position="802"/>
    </location>
</feature>
<feature type="region of interest" description="Disordered" evidence="1">
    <location>
        <begin position="1"/>
        <end position="24"/>
    </location>
</feature>
<feature type="region of interest" description="Disordered" evidence="1">
    <location>
        <begin position="767"/>
        <end position="807"/>
    </location>
</feature>
<dbReference type="Proteomes" id="UP000294847">
    <property type="component" value="Chromosome 3"/>
</dbReference>
<dbReference type="PANTHER" id="PTHR39601">
    <property type="entry name" value="CHORIOGENIN HMINOR"/>
    <property type="match status" value="1"/>
</dbReference>
<evidence type="ECO:0000259" key="2">
    <source>
        <dbReference type="Pfam" id="PF26013"/>
    </source>
</evidence>
<gene>
    <name evidence="3" type="ORF">PoMZ_03077</name>
</gene>
<feature type="region of interest" description="Disordered" evidence="1">
    <location>
        <begin position="645"/>
        <end position="665"/>
    </location>
</feature>
<dbReference type="EMBL" id="CP034206">
    <property type="protein sequence ID" value="QBZ58136.1"/>
    <property type="molecule type" value="Genomic_DNA"/>
</dbReference>
<dbReference type="Pfam" id="PF26013">
    <property type="entry name" value="DUF8004"/>
    <property type="match status" value="1"/>
</dbReference>
<dbReference type="AlphaFoldDB" id="A0A4P7NAR1"/>
<feature type="compositionally biased region" description="Low complexity" evidence="1">
    <location>
        <begin position="397"/>
        <end position="418"/>
    </location>
</feature>
<feature type="region of interest" description="Disordered" evidence="1">
    <location>
        <begin position="541"/>
        <end position="581"/>
    </location>
</feature>
<protein>
    <recommendedName>
        <fullName evidence="2">DUF8004 domain-containing protein</fullName>
    </recommendedName>
</protein>
<evidence type="ECO:0000313" key="4">
    <source>
        <dbReference type="Proteomes" id="UP000294847"/>
    </source>
</evidence>
<feature type="region of interest" description="Disordered" evidence="1">
    <location>
        <begin position="391"/>
        <end position="418"/>
    </location>
</feature>
<name>A0A4P7NAR1_PYROR</name>
<evidence type="ECO:0000313" key="3">
    <source>
        <dbReference type="EMBL" id="QBZ58136.1"/>
    </source>
</evidence>
<feature type="domain" description="DUF8004" evidence="2">
    <location>
        <begin position="185"/>
        <end position="276"/>
    </location>
</feature>
<feature type="region of interest" description="Disordered" evidence="1">
    <location>
        <begin position="688"/>
        <end position="735"/>
    </location>
</feature>
<dbReference type="PANTHER" id="PTHR39601:SF1">
    <property type="entry name" value="CHORIOGENIN HMINOR"/>
    <property type="match status" value="1"/>
</dbReference>
<feature type="compositionally biased region" description="Polar residues" evidence="1">
    <location>
        <begin position="899"/>
        <end position="916"/>
    </location>
</feature>
<evidence type="ECO:0000256" key="1">
    <source>
        <dbReference type="SAM" id="MobiDB-lite"/>
    </source>
</evidence>
<sequence length="1000" mass="110265">MSDSSTNGGRAFPLTRPPKRRAPRLQNLKKWDGAARTSYSWDPMAKDKALWVPTGNCRVYLYGHGESRREPSFKLPFYELQEQRCLPLIERYLVILESATCATSTTAAARRSHKSFNRAAWDEEMIDLYIPAPSRVQADVFYLAVRNFFAFLLRKSLVAMHLGNAIVQLLHSMNEYREPGVDNTADLLNFLEEEGYMLLAGQSSHALAMLHFGESLRIRHIYTDAFAHCVGMADQLHKSSEYSHISPAARRAIRRTRSAMDTKLSRSSRMLQNFLEDDLSEQRLGLTTGARAHLDRFRAFVVSFYATQFGQWPPRGTNSSKSIFSAEIHSRMVEDFGRLYEYLVDERFTISDSSPALAQGGICVLQSVEAFDREHGFAGLRNPLPLLPEVGGRSDCPLSPSSSTRSPKSKLSSKVPSISKSSRRKSWFSVGRTDKTRIDTRVVVHAALLAASNGSREILGNEFVIAYRRFEEELALSTAKQSDKDKVTLVDARKVRWILVYCTYQTLLDCTRMPKDVKPAETPYSLCIPTADLPTWEEDIVPSHSTSSKRRDKPPLSWTNKPNAAPEQRPKSAHATLDTPTMTLEPDVNYYALTHPDESDLRGRHATIQVPPRGSSLTRGLGSLTGSLSRASSRNNSIRRSIVGAFTTSPTPEPPMKSLMRRKPSKSSYQAIVVPGYGNGINDVQIKGASHSDFPNDDEGYGDSPSLIPPVPPLPTSMSHHQINNNVSPSNRRSRDLLSERLDKRGSRYIPFGDMPNILTAEIPPPAAKEQTAQRTASTSSNSSAGTARSQGDFSTAPTTPLTDDKAELEPISIRHRFSLRSPVSLPQITIKDPIRRRTIATPPLPHRNPARPFSIVGTLGPISGPMVQEILGVEREFLAAPPSPNSRAPSPLRISKAGTRSSSSNTPRCTHQNPLGSHPAGLWSNSPPVLCTDCFADDASECDTASEYVDAQTHWDGLGIQNGVMDNDFSAAWDQFGGLGGLRPLSVVVGGGKGGYGSR</sequence>
<dbReference type="InterPro" id="IPR058317">
    <property type="entry name" value="DUF8004"/>
</dbReference>
<feature type="compositionally biased region" description="Low complexity" evidence="1">
    <location>
        <begin position="716"/>
        <end position="731"/>
    </location>
</feature>
<accession>A0A4P7NAR1</accession>
<organism evidence="3 4">
    <name type="scientific">Pyricularia oryzae</name>
    <name type="common">Rice blast fungus</name>
    <name type="synonym">Magnaporthe oryzae</name>
    <dbReference type="NCBI Taxonomy" id="318829"/>
    <lineage>
        <taxon>Eukaryota</taxon>
        <taxon>Fungi</taxon>
        <taxon>Dikarya</taxon>
        <taxon>Ascomycota</taxon>
        <taxon>Pezizomycotina</taxon>
        <taxon>Sordariomycetes</taxon>
        <taxon>Sordariomycetidae</taxon>
        <taxon>Magnaporthales</taxon>
        <taxon>Pyriculariaceae</taxon>
        <taxon>Pyricularia</taxon>
    </lineage>
</organism>
<feature type="region of interest" description="Disordered" evidence="1">
    <location>
        <begin position="881"/>
        <end position="923"/>
    </location>
</feature>
<feature type="compositionally biased region" description="Low complexity" evidence="1">
    <location>
        <begin position="771"/>
        <end position="791"/>
    </location>
</feature>
<proteinExistence type="predicted"/>